<dbReference type="Gene3D" id="1.10.287.130">
    <property type="match status" value="1"/>
</dbReference>
<dbReference type="PANTHER" id="PTHR44936:SF10">
    <property type="entry name" value="SENSOR PROTEIN RSTB"/>
    <property type="match status" value="1"/>
</dbReference>
<dbReference type="SUPFAM" id="SSF47384">
    <property type="entry name" value="Homodimeric domain of signal transducing histidine kinase"/>
    <property type="match status" value="1"/>
</dbReference>
<keyword evidence="9" id="KW-0067">ATP-binding</keyword>
<dbReference type="PROSITE" id="PS50109">
    <property type="entry name" value="HIS_KIN"/>
    <property type="match status" value="1"/>
</dbReference>
<dbReference type="InterPro" id="IPR036890">
    <property type="entry name" value="HATPase_C_sf"/>
</dbReference>
<evidence type="ECO:0000259" key="12">
    <source>
        <dbReference type="PROSITE" id="PS50885"/>
    </source>
</evidence>
<dbReference type="OrthoDB" id="9804645at2"/>
<dbReference type="CDD" id="cd00082">
    <property type="entry name" value="HisKA"/>
    <property type="match status" value="1"/>
</dbReference>
<dbReference type="Pfam" id="PF02518">
    <property type="entry name" value="HATPase_c"/>
    <property type="match status" value="1"/>
</dbReference>
<dbReference type="InterPro" id="IPR003661">
    <property type="entry name" value="HisK_dim/P_dom"/>
</dbReference>
<evidence type="ECO:0000256" key="4">
    <source>
        <dbReference type="ARBA" id="ARBA00022475"/>
    </source>
</evidence>
<evidence type="ECO:0000256" key="2">
    <source>
        <dbReference type="ARBA" id="ARBA00004651"/>
    </source>
</evidence>
<evidence type="ECO:0000256" key="6">
    <source>
        <dbReference type="ARBA" id="ARBA00022679"/>
    </source>
</evidence>
<dbReference type="RefSeq" id="WP_091470965.1">
    <property type="nucleotide sequence ID" value="NZ_FNFX01000002.1"/>
</dbReference>
<keyword evidence="5" id="KW-0597">Phosphoprotein</keyword>
<evidence type="ECO:0000256" key="10">
    <source>
        <dbReference type="SAM" id="Phobius"/>
    </source>
</evidence>
<dbReference type="GO" id="GO:0005524">
    <property type="term" value="F:ATP binding"/>
    <property type="evidence" value="ECO:0007669"/>
    <property type="project" value="UniProtKB-KW"/>
</dbReference>
<dbReference type="SMART" id="SM00304">
    <property type="entry name" value="HAMP"/>
    <property type="match status" value="1"/>
</dbReference>
<keyword evidence="4" id="KW-1003">Cell membrane</keyword>
<name>A0A1G9B5N3_9PROT</name>
<dbReference type="InterPro" id="IPR003660">
    <property type="entry name" value="HAMP_dom"/>
</dbReference>
<comment type="subcellular location">
    <subcellularLocation>
        <location evidence="2">Cell membrane</location>
        <topology evidence="2">Multi-pass membrane protein</topology>
    </subcellularLocation>
</comment>
<dbReference type="PROSITE" id="PS50885">
    <property type="entry name" value="HAMP"/>
    <property type="match status" value="1"/>
</dbReference>
<keyword evidence="8 13" id="KW-0418">Kinase</keyword>
<dbReference type="InterPro" id="IPR005467">
    <property type="entry name" value="His_kinase_dom"/>
</dbReference>
<accession>A0A1G9B5N3</accession>
<dbReference type="STRING" id="492660.SAMN05192566_1000"/>
<evidence type="ECO:0000313" key="14">
    <source>
        <dbReference type="Proteomes" id="UP000198629"/>
    </source>
</evidence>
<evidence type="ECO:0000256" key="3">
    <source>
        <dbReference type="ARBA" id="ARBA00012438"/>
    </source>
</evidence>
<dbReference type="Gene3D" id="3.30.565.10">
    <property type="entry name" value="Histidine kinase-like ATPase, C-terminal domain"/>
    <property type="match status" value="1"/>
</dbReference>
<sequence>MLKKLLGAMSVRIFLITAIGIVLTAMVVNILGQRDSRENESQLRDQFAFDRVESIIRILEVTVPEKRSEIQDVFKRMGSSMTLNVTPPPNTQSLPLPLELANLNELLVPEIADLVSITRAGNCAQRNGPPPVPSNLGPPQSRNRSYCLMVYTHLQDSTPVLIQLRYGGHRSPAAHPPAERGPLTIFLVLLGLITIIWVVASVATQPLRKLANAALQLAHNIEHPPLPENEGSTEVRHAAKAFNEMQRSIVNHMQERGFILGAIAHDLQTPLTRLRLRLEKVKDTDLKQDLIKDLTATQEMVREGLDFARLCSEHIDKNRVDLTALATAVCDDFEDAGHSIRKTLPATPITIMGSAHLLTRCLNNLLGNAIHYAQSPALVLETRETHILCTISDDGPGIPEQELETVLEPFRRVEDSRSRQTGGTGLGLSIARMIVEKHGGRMTLSNKPAPASGLVIHIELPIS</sequence>
<comment type="catalytic activity">
    <reaction evidence="1">
        <text>ATP + protein L-histidine = ADP + protein N-phospho-L-histidine.</text>
        <dbReference type="EC" id="2.7.13.3"/>
    </reaction>
</comment>
<keyword evidence="7" id="KW-0547">Nucleotide-binding</keyword>
<keyword evidence="6" id="KW-0808">Transferase</keyword>
<evidence type="ECO:0000256" key="9">
    <source>
        <dbReference type="ARBA" id="ARBA00022840"/>
    </source>
</evidence>
<dbReference type="InterPro" id="IPR004358">
    <property type="entry name" value="Sig_transdc_His_kin-like_C"/>
</dbReference>
<feature type="domain" description="HAMP" evidence="12">
    <location>
        <begin position="201"/>
        <end position="254"/>
    </location>
</feature>
<evidence type="ECO:0000256" key="5">
    <source>
        <dbReference type="ARBA" id="ARBA00022553"/>
    </source>
</evidence>
<dbReference type="PRINTS" id="PR00344">
    <property type="entry name" value="BCTRLSENSOR"/>
</dbReference>
<evidence type="ECO:0000256" key="1">
    <source>
        <dbReference type="ARBA" id="ARBA00000085"/>
    </source>
</evidence>
<dbReference type="CDD" id="cd06225">
    <property type="entry name" value="HAMP"/>
    <property type="match status" value="1"/>
</dbReference>
<gene>
    <name evidence="13" type="ORF">SAMN05192566_1000</name>
</gene>
<dbReference type="GO" id="GO:0005886">
    <property type="term" value="C:plasma membrane"/>
    <property type="evidence" value="ECO:0007669"/>
    <property type="project" value="UniProtKB-SubCell"/>
</dbReference>
<dbReference type="AlphaFoldDB" id="A0A1G9B5N3"/>
<feature type="transmembrane region" description="Helical" evidence="10">
    <location>
        <begin position="183"/>
        <end position="203"/>
    </location>
</feature>
<proteinExistence type="predicted"/>
<dbReference type="SUPFAM" id="SSF55874">
    <property type="entry name" value="ATPase domain of HSP90 chaperone/DNA topoisomerase II/histidine kinase"/>
    <property type="match status" value="1"/>
</dbReference>
<dbReference type="GO" id="GO:0000155">
    <property type="term" value="F:phosphorelay sensor kinase activity"/>
    <property type="evidence" value="ECO:0007669"/>
    <property type="project" value="InterPro"/>
</dbReference>
<dbReference type="Proteomes" id="UP000198629">
    <property type="component" value="Unassembled WGS sequence"/>
</dbReference>
<dbReference type="InterPro" id="IPR003594">
    <property type="entry name" value="HATPase_dom"/>
</dbReference>
<keyword evidence="10" id="KW-0472">Membrane</keyword>
<dbReference type="InterPro" id="IPR036097">
    <property type="entry name" value="HisK_dim/P_sf"/>
</dbReference>
<keyword evidence="10" id="KW-1133">Transmembrane helix</keyword>
<organism evidence="13 14">
    <name type="scientific">Methylophilus rhizosphaerae</name>
    <dbReference type="NCBI Taxonomy" id="492660"/>
    <lineage>
        <taxon>Bacteria</taxon>
        <taxon>Pseudomonadati</taxon>
        <taxon>Pseudomonadota</taxon>
        <taxon>Betaproteobacteria</taxon>
        <taxon>Nitrosomonadales</taxon>
        <taxon>Methylophilaceae</taxon>
        <taxon>Methylophilus</taxon>
    </lineage>
</organism>
<dbReference type="SMART" id="SM00387">
    <property type="entry name" value="HATPase_c"/>
    <property type="match status" value="1"/>
</dbReference>
<dbReference type="PANTHER" id="PTHR44936">
    <property type="entry name" value="SENSOR PROTEIN CREC"/>
    <property type="match status" value="1"/>
</dbReference>
<keyword evidence="14" id="KW-1185">Reference proteome</keyword>
<evidence type="ECO:0000259" key="11">
    <source>
        <dbReference type="PROSITE" id="PS50109"/>
    </source>
</evidence>
<protein>
    <recommendedName>
        <fullName evidence="3">histidine kinase</fullName>
        <ecNumber evidence="3">2.7.13.3</ecNumber>
    </recommendedName>
</protein>
<dbReference type="EMBL" id="FNFX01000002">
    <property type="protein sequence ID" value="SDK34779.1"/>
    <property type="molecule type" value="Genomic_DNA"/>
</dbReference>
<dbReference type="Pfam" id="PF00672">
    <property type="entry name" value="HAMP"/>
    <property type="match status" value="1"/>
</dbReference>
<evidence type="ECO:0000256" key="8">
    <source>
        <dbReference type="ARBA" id="ARBA00022777"/>
    </source>
</evidence>
<evidence type="ECO:0000313" key="13">
    <source>
        <dbReference type="EMBL" id="SDK34779.1"/>
    </source>
</evidence>
<reference evidence="14" key="1">
    <citation type="submission" date="2016-10" db="EMBL/GenBank/DDBJ databases">
        <authorList>
            <person name="Varghese N."/>
            <person name="Submissions S."/>
        </authorList>
    </citation>
    <scope>NUCLEOTIDE SEQUENCE [LARGE SCALE GENOMIC DNA]</scope>
    <source>
        <strain evidence="14">CBMB127</strain>
    </source>
</reference>
<dbReference type="InterPro" id="IPR050980">
    <property type="entry name" value="2C_sensor_his_kinase"/>
</dbReference>
<evidence type="ECO:0000256" key="7">
    <source>
        <dbReference type="ARBA" id="ARBA00022741"/>
    </source>
</evidence>
<feature type="transmembrane region" description="Helical" evidence="10">
    <location>
        <begin position="12"/>
        <end position="32"/>
    </location>
</feature>
<dbReference type="EC" id="2.7.13.3" evidence="3"/>
<keyword evidence="10" id="KW-0812">Transmembrane</keyword>
<feature type="domain" description="Histidine kinase" evidence="11">
    <location>
        <begin position="262"/>
        <end position="463"/>
    </location>
</feature>